<name>A0A3M7RZV6_BRAPC</name>
<reference evidence="2 3" key="1">
    <citation type="journal article" date="2018" name="Sci. Rep.">
        <title>Genomic signatures of local adaptation to the degree of environmental predictability in rotifers.</title>
        <authorList>
            <person name="Franch-Gras L."/>
            <person name="Hahn C."/>
            <person name="Garcia-Roger E.M."/>
            <person name="Carmona M.J."/>
            <person name="Serra M."/>
            <person name="Gomez A."/>
        </authorList>
    </citation>
    <scope>NUCLEOTIDE SEQUENCE [LARGE SCALE GENOMIC DNA]</scope>
    <source>
        <strain evidence="2">HYR1</strain>
    </source>
</reference>
<evidence type="ECO:0000313" key="3">
    <source>
        <dbReference type="Proteomes" id="UP000276133"/>
    </source>
</evidence>
<organism evidence="2 3">
    <name type="scientific">Brachionus plicatilis</name>
    <name type="common">Marine rotifer</name>
    <name type="synonym">Brachionus muelleri</name>
    <dbReference type="NCBI Taxonomy" id="10195"/>
    <lineage>
        <taxon>Eukaryota</taxon>
        <taxon>Metazoa</taxon>
        <taxon>Spiralia</taxon>
        <taxon>Gnathifera</taxon>
        <taxon>Rotifera</taxon>
        <taxon>Eurotatoria</taxon>
        <taxon>Monogononta</taxon>
        <taxon>Pseudotrocha</taxon>
        <taxon>Ploima</taxon>
        <taxon>Brachionidae</taxon>
        <taxon>Brachionus</taxon>
    </lineage>
</organism>
<evidence type="ECO:0000256" key="1">
    <source>
        <dbReference type="SAM" id="Phobius"/>
    </source>
</evidence>
<dbReference type="AlphaFoldDB" id="A0A3M7RZV6"/>
<keyword evidence="1" id="KW-0812">Transmembrane</keyword>
<keyword evidence="3" id="KW-1185">Reference proteome</keyword>
<dbReference type="EMBL" id="REGN01002307">
    <property type="protein sequence ID" value="RNA28949.1"/>
    <property type="molecule type" value="Genomic_DNA"/>
</dbReference>
<feature type="transmembrane region" description="Helical" evidence="1">
    <location>
        <begin position="120"/>
        <end position="139"/>
    </location>
</feature>
<comment type="caution">
    <text evidence="2">The sequence shown here is derived from an EMBL/GenBank/DDBJ whole genome shotgun (WGS) entry which is preliminary data.</text>
</comment>
<evidence type="ECO:0000313" key="2">
    <source>
        <dbReference type="EMBL" id="RNA28949.1"/>
    </source>
</evidence>
<protein>
    <submittedName>
        <fullName evidence="2">Uncharacterized protein</fullName>
    </submittedName>
</protein>
<dbReference type="Proteomes" id="UP000276133">
    <property type="component" value="Unassembled WGS sequence"/>
</dbReference>
<proteinExistence type="predicted"/>
<gene>
    <name evidence="2" type="ORF">BpHYR1_037547</name>
</gene>
<dbReference type="OrthoDB" id="10605532at2759"/>
<keyword evidence="1" id="KW-0472">Membrane</keyword>
<feature type="transmembrane region" description="Helical" evidence="1">
    <location>
        <begin position="89"/>
        <end position="113"/>
    </location>
</feature>
<sequence>MNKILFKFQITFFRIFHLVLANLKSVTMFSLKTICFFAIILVQYANAFSNCSYFPNFPDTSQQSFTRCDFFCCSNAKTAEQACCSNTWIIAPIIGGIIVLGIIICIISIILCLCKVACGCLECFICPCCASYLYTYLSLKKINIKMHNAEVLVSLDHFEHQKLIINFNLPEPMVPKIANLLKIKTYLTCREFYALSEYIYFFMLDADRAEKQLAKINGPKSDRIIRSRFWKILARLLSACSDTNTNFNETKNLIRNATRRNIFFLIFTKLFYCS</sequence>
<accession>A0A3M7RZV6</accession>
<keyword evidence="1" id="KW-1133">Transmembrane helix</keyword>